<gene>
    <name evidence="6" type="ORF">PSJ8397_01770</name>
</gene>
<dbReference type="EMBL" id="FWFT01000002">
    <property type="protein sequence ID" value="SLN35303.1"/>
    <property type="molecule type" value="Genomic_DNA"/>
</dbReference>
<dbReference type="InterPro" id="IPR036188">
    <property type="entry name" value="FAD/NAD-bd_sf"/>
</dbReference>
<sequence>MTDALIIGGGPAGLMAADVISAAGYDVVVADQMPTVGRKFLMAGKSGLNLTKAEPKTQFHQAYGAAKDALSPALSAFGPDQVCDWAEGLGQTVFTGTTKRVFPTVMKASPLLRAWLARLNAQGVQIKTRWRWTGWDDGACFDTPDGPATIKATTTVLALGGGSWARLGSDGAWAQTLPDATNPFKPANMGFEVTWSPHMAPHFGAAVKGCALSAGDMVSRGEFVVSAKGIEGGGVYAVSAAVRDGARLIVDLLPDMSLDEVRARMSSGKAKQSTANMLRKTLKLDPVKRALFNEFGRNAQDMAATLKGLAFPYLSPRPMDEAISTAGGVRFDVLTPDLELMSNRGVFCAGEMLDWEAPTGGYLITGCLATGRHAGLAAVRRLQIS</sequence>
<dbReference type="PANTHER" id="PTHR42887:SF1">
    <property type="entry name" value="BLR3961 PROTEIN"/>
    <property type="match status" value="1"/>
</dbReference>
<accession>A0A1Y5SBE8</accession>
<reference evidence="6 7" key="1">
    <citation type="submission" date="2017-03" db="EMBL/GenBank/DDBJ databases">
        <authorList>
            <person name="Afonso C.L."/>
            <person name="Miller P.J."/>
            <person name="Scott M.A."/>
            <person name="Spackman E."/>
            <person name="Goraichik I."/>
            <person name="Dimitrov K.M."/>
            <person name="Suarez D.L."/>
            <person name="Swayne D.E."/>
        </authorList>
    </citation>
    <scope>NUCLEOTIDE SEQUENCE [LARGE SCALE GENOMIC DNA]</scope>
    <source>
        <strain evidence="6 7">CECT 8397</strain>
    </source>
</reference>
<name>A0A1Y5SBE8_9RHOB</name>
<dbReference type="Pfam" id="PF22780">
    <property type="entry name" value="HI0933_like_1st"/>
    <property type="match status" value="1"/>
</dbReference>
<dbReference type="InterPro" id="IPR022460">
    <property type="entry name" value="Flavoprotein_PP4765"/>
</dbReference>
<dbReference type="InterPro" id="IPR057661">
    <property type="entry name" value="RsdA/BaiN/AoA(So)_Rossmann"/>
</dbReference>
<organism evidence="6 7">
    <name type="scientific">Pseudooctadecabacter jejudonensis</name>
    <dbReference type="NCBI Taxonomy" id="1391910"/>
    <lineage>
        <taxon>Bacteria</taxon>
        <taxon>Pseudomonadati</taxon>
        <taxon>Pseudomonadota</taxon>
        <taxon>Alphaproteobacteria</taxon>
        <taxon>Rhodobacterales</taxon>
        <taxon>Paracoccaceae</taxon>
        <taxon>Pseudooctadecabacter</taxon>
    </lineage>
</organism>
<evidence type="ECO:0000256" key="1">
    <source>
        <dbReference type="ARBA" id="ARBA00001974"/>
    </source>
</evidence>
<dbReference type="Gene3D" id="3.50.50.60">
    <property type="entry name" value="FAD/NAD(P)-binding domain"/>
    <property type="match status" value="1"/>
</dbReference>
<feature type="domain" description="RsdA/BaiN/AoA(So)-like insert" evidence="5">
    <location>
        <begin position="185"/>
        <end position="308"/>
    </location>
</feature>
<dbReference type="Gene3D" id="1.10.8.260">
    <property type="entry name" value="HI0933 insert domain-like"/>
    <property type="match status" value="1"/>
</dbReference>
<proteinExistence type="predicted"/>
<evidence type="ECO:0000259" key="5">
    <source>
        <dbReference type="Pfam" id="PF22780"/>
    </source>
</evidence>
<dbReference type="InterPro" id="IPR023166">
    <property type="entry name" value="BaiN-like_dom_sf"/>
</dbReference>
<comment type="cofactor">
    <cofactor evidence="1">
        <name>FAD</name>
        <dbReference type="ChEBI" id="CHEBI:57692"/>
    </cofactor>
</comment>
<dbReference type="NCBIfam" id="TIGR00275">
    <property type="entry name" value="aminoacetone oxidase family FAD-binding enzyme"/>
    <property type="match status" value="1"/>
</dbReference>
<dbReference type="AlphaFoldDB" id="A0A1Y5SBE8"/>
<dbReference type="PANTHER" id="PTHR42887">
    <property type="entry name" value="OS12G0638800 PROTEIN"/>
    <property type="match status" value="1"/>
</dbReference>
<keyword evidence="3" id="KW-0274">FAD</keyword>
<protein>
    <submittedName>
        <fullName evidence="6">Putative glutamate synthase subunit beta</fullName>
    </submittedName>
</protein>
<dbReference type="PRINTS" id="PR00420">
    <property type="entry name" value="RNGMNOXGNASE"/>
</dbReference>
<dbReference type="InterPro" id="IPR055178">
    <property type="entry name" value="RsdA/BaiN/AoA(So)-like_dom"/>
</dbReference>
<feature type="domain" description="RsdA/BaiN/AoA(So)-like Rossmann fold-like" evidence="4">
    <location>
        <begin position="3"/>
        <end position="375"/>
    </location>
</feature>
<dbReference type="RefSeq" id="WP_085864168.1">
    <property type="nucleotide sequence ID" value="NZ_FWFT01000002.1"/>
</dbReference>
<dbReference type="OrthoDB" id="5288829at2"/>
<evidence type="ECO:0000256" key="3">
    <source>
        <dbReference type="ARBA" id="ARBA00022827"/>
    </source>
</evidence>
<dbReference type="NCBIfam" id="TIGR03862">
    <property type="entry name" value="flavo_PP4765"/>
    <property type="match status" value="1"/>
</dbReference>
<dbReference type="Gene3D" id="2.40.30.10">
    <property type="entry name" value="Translation factors"/>
    <property type="match status" value="1"/>
</dbReference>
<evidence type="ECO:0000259" key="4">
    <source>
        <dbReference type="Pfam" id="PF03486"/>
    </source>
</evidence>
<dbReference type="InterPro" id="IPR004792">
    <property type="entry name" value="BaiN-like"/>
</dbReference>
<evidence type="ECO:0000313" key="7">
    <source>
        <dbReference type="Proteomes" id="UP000193623"/>
    </source>
</evidence>
<evidence type="ECO:0000313" key="6">
    <source>
        <dbReference type="EMBL" id="SLN35303.1"/>
    </source>
</evidence>
<keyword evidence="7" id="KW-1185">Reference proteome</keyword>
<dbReference type="Proteomes" id="UP000193623">
    <property type="component" value="Unassembled WGS sequence"/>
</dbReference>
<keyword evidence="2" id="KW-0285">Flavoprotein</keyword>
<dbReference type="SUPFAM" id="SSF51905">
    <property type="entry name" value="FAD/NAD(P)-binding domain"/>
    <property type="match status" value="1"/>
</dbReference>
<dbReference type="SUPFAM" id="SSF160996">
    <property type="entry name" value="HI0933 insert domain-like"/>
    <property type="match status" value="1"/>
</dbReference>
<dbReference type="Pfam" id="PF03486">
    <property type="entry name" value="HI0933_like"/>
    <property type="match status" value="1"/>
</dbReference>
<evidence type="ECO:0000256" key="2">
    <source>
        <dbReference type="ARBA" id="ARBA00022630"/>
    </source>
</evidence>